<dbReference type="GeneID" id="28770802"/>
<dbReference type="Proteomes" id="UP000077069">
    <property type="component" value="Unassembled WGS sequence"/>
</dbReference>
<feature type="transmembrane region" description="Helical" evidence="1">
    <location>
        <begin position="21"/>
        <end position="43"/>
    </location>
</feature>
<gene>
    <name evidence="2" type="ORF">CC84DRAFT_755803</name>
</gene>
<evidence type="ECO:0000313" key="3">
    <source>
        <dbReference type="Proteomes" id="UP000077069"/>
    </source>
</evidence>
<accession>A0A177CHB9</accession>
<sequence>MTDCVRTQAFTLGSYPRKKLFVLRSPLAIIALSNLSVLAAVTWHRIWCSRYPGSFEYLSILTHEVAQRRNLAIPDCHVVAADRELPAPTTLSTIMNDAQCSRPSAH</sequence>
<reference evidence="2 3" key="1">
    <citation type="submission" date="2016-05" db="EMBL/GenBank/DDBJ databases">
        <title>Comparative analysis of secretome profiles of manganese(II)-oxidizing ascomycete fungi.</title>
        <authorList>
            <consortium name="DOE Joint Genome Institute"/>
            <person name="Zeiner C.A."/>
            <person name="Purvine S.O."/>
            <person name="Zink E.M."/>
            <person name="Wu S."/>
            <person name="Pasa-Tolic L."/>
            <person name="Chaput D.L."/>
            <person name="Haridas S."/>
            <person name="Grigoriev I.V."/>
            <person name="Santelli C.M."/>
            <person name="Hansel C.M."/>
        </authorList>
    </citation>
    <scope>NUCLEOTIDE SEQUENCE [LARGE SCALE GENOMIC DNA]</scope>
    <source>
        <strain evidence="2 3">AP3s5-JAC2a</strain>
    </source>
</reference>
<dbReference type="AlphaFoldDB" id="A0A177CHB9"/>
<dbReference type="EMBL" id="KV441552">
    <property type="protein sequence ID" value="OAG06239.1"/>
    <property type="molecule type" value="Genomic_DNA"/>
</dbReference>
<proteinExistence type="predicted"/>
<keyword evidence="1" id="KW-0812">Transmembrane</keyword>
<keyword evidence="1" id="KW-0472">Membrane</keyword>
<dbReference type="InParanoid" id="A0A177CHB9"/>
<organism evidence="2 3">
    <name type="scientific">Paraphaeosphaeria sporulosa</name>
    <dbReference type="NCBI Taxonomy" id="1460663"/>
    <lineage>
        <taxon>Eukaryota</taxon>
        <taxon>Fungi</taxon>
        <taxon>Dikarya</taxon>
        <taxon>Ascomycota</taxon>
        <taxon>Pezizomycotina</taxon>
        <taxon>Dothideomycetes</taxon>
        <taxon>Pleosporomycetidae</taxon>
        <taxon>Pleosporales</taxon>
        <taxon>Massarineae</taxon>
        <taxon>Didymosphaeriaceae</taxon>
        <taxon>Paraphaeosphaeria</taxon>
    </lineage>
</organism>
<protein>
    <submittedName>
        <fullName evidence="2">Uncharacterized protein</fullName>
    </submittedName>
</protein>
<name>A0A177CHB9_9PLEO</name>
<evidence type="ECO:0000313" key="2">
    <source>
        <dbReference type="EMBL" id="OAG06239.1"/>
    </source>
</evidence>
<keyword evidence="3" id="KW-1185">Reference proteome</keyword>
<keyword evidence="1" id="KW-1133">Transmembrane helix</keyword>
<dbReference type="RefSeq" id="XP_018036604.1">
    <property type="nucleotide sequence ID" value="XM_018187316.1"/>
</dbReference>
<evidence type="ECO:0000256" key="1">
    <source>
        <dbReference type="SAM" id="Phobius"/>
    </source>
</evidence>